<gene>
    <name evidence="1" type="ORF">WJX72_004844</name>
</gene>
<dbReference type="Gene3D" id="1.10.340.30">
    <property type="entry name" value="Hypothetical protein, domain 2"/>
    <property type="match status" value="1"/>
</dbReference>
<dbReference type="InterPro" id="IPR011257">
    <property type="entry name" value="DNA_glycosylase"/>
</dbReference>
<name>A0AAW1PUD4_9CHLO</name>
<proteinExistence type="predicted"/>
<dbReference type="PANTHER" id="PTHR10242:SF2">
    <property type="entry name" value="N-GLYCOSYLASE_DNA LYASE"/>
    <property type="match status" value="1"/>
</dbReference>
<accession>A0AAW1PUD4</accession>
<dbReference type="GO" id="GO:0006285">
    <property type="term" value="P:base-excision repair, AP site formation"/>
    <property type="evidence" value="ECO:0007669"/>
    <property type="project" value="TreeGrafter"/>
</dbReference>
<dbReference type="AlphaFoldDB" id="A0AAW1PUD4"/>
<dbReference type="SUPFAM" id="SSF48150">
    <property type="entry name" value="DNA-glycosylase"/>
    <property type="match status" value="1"/>
</dbReference>
<protein>
    <submittedName>
        <fullName evidence="1">Uncharacterized protein</fullName>
    </submittedName>
</protein>
<dbReference type="GO" id="GO:0005634">
    <property type="term" value="C:nucleus"/>
    <property type="evidence" value="ECO:0007669"/>
    <property type="project" value="TreeGrafter"/>
</dbReference>
<organism evidence="1 2">
    <name type="scientific">[Myrmecia] bisecta</name>
    <dbReference type="NCBI Taxonomy" id="41462"/>
    <lineage>
        <taxon>Eukaryota</taxon>
        <taxon>Viridiplantae</taxon>
        <taxon>Chlorophyta</taxon>
        <taxon>core chlorophytes</taxon>
        <taxon>Trebouxiophyceae</taxon>
        <taxon>Trebouxiales</taxon>
        <taxon>Trebouxiaceae</taxon>
        <taxon>Myrmecia</taxon>
    </lineage>
</organism>
<dbReference type="EMBL" id="JALJOR010000009">
    <property type="protein sequence ID" value="KAK9811499.1"/>
    <property type="molecule type" value="Genomic_DNA"/>
</dbReference>
<evidence type="ECO:0000313" key="1">
    <source>
        <dbReference type="EMBL" id="KAK9811499.1"/>
    </source>
</evidence>
<dbReference type="InterPro" id="IPR052054">
    <property type="entry name" value="Oxidative_DNA_repair_enzyme"/>
</dbReference>
<keyword evidence="2" id="KW-1185">Reference proteome</keyword>
<dbReference type="GO" id="GO:0034039">
    <property type="term" value="F:8-oxo-7,8-dihydroguanine DNA N-glycosylase activity"/>
    <property type="evidence" value="ECO:0007669"/>
    <property type="project" value="TreeGrafter"/>
</dbReference>
<dbReference type="Proteomes" id="UP001489004">
    <property type="component" value="Unassembled WGS sequence"/>
</dbReference>
<reference evidence="1 2" key="1">
    <citation type="journal article" date="2024" name="Nat. Commun.">
        <title>Phylogenomics reveals the evolutionary origins of lichenization in chlorophyte algae.</title>
        <authorList>
            <person name="Puginier C."/>
            <person name="Libourel C."/>
            <person name="Otte J."/>
            <person name="Skaloud P."/>
            <person name="Haon M."/>
            <person name="Grisel S."/>
            <person name="Petersen M."/>
            <person name="Berrin J.G."/>
            <person name="Delaux P.M."/>
            <person name="Dal Grande F."/>
            <person name="Keller J."/>
        </authorList>
    </citation>
    <scope>NUCLEOTIDE SEQUENCE [LARGE SCALE GENOMIC DNA]</scope>
    <source>
        <strain evidence="1 2">SAG 2043</strain>
    </source>
</reference>
<dbReference type="PANTHER" id="PTHR10242">
    <property type="entry name" value="8-OXOGUANINE DNA GLYCOSYLASE"/>
    <property type="match status" value="1"/>
</dbReference>
<sequence length="329" mass="35008">MDIGPTARVQGISGWLHSPTEQSEADLVDRISVDVLNKLNPRARELPGIRVGVEAAVRDLVASAHLQQDQQVRVLGLAEEGVALLKHRLGGRKVLLVLDDVAQQSGPDSPDMRKQPSEPGLGLVAIQTWGCSPSSADKEQMRLLKKAGGALPNLEGLQATASASLRSGGYRAMLSRLVACSWALGAKGLAAWEQLSMVQPAQRSALPAHQCSGRYDSCFFLLRIPGAAAAACSFRLPSAGRWLGYRCRQIPAGLAFSYRAKLVTGSVAALLGKHGGGSTWLQSLHIVQYSEALEALCTLMGIGPKVAALTQLHTNHQVSFTPKKGPQHP</sequence>
<comment type="caution">
    <text evidence="1">The sequence shown here is derived from an EMBL/GenBank/DDBJ whole genome shotgun (WGS) entry which is preliminary data.</text>
</comment>
<evidence type="ECO:0000313" key="2">
    <source>
        <dbReference type="Proteomes" id="UP001489004"/>
    </source>
</evidence>